<organism evidence="6 7">
    <name type="scientific">Streptomyces cremeus</name>
    <dbReference type="NCBI Taxonomy" id="66881"/>
    <lineage>
        <taxon>Bacteria</taxon>
        <taxon>Bacillati</taxon>
        <taxon>Actinomycetota</taxon>
        <taxon>Actinomycetes</taxon>
        <taxon>Kitasatosporales</taxon>
        <taxon>Streptomycetaceae</taxon>
        <taxon>Streptomyces</taxon>
    </lineage>
</organism>
<dbReference type="InterPro" id="IPR005119">
    <property type="entry name" value="LysR_subst-bd"/>
</dbReference>
<evidence type="ECO:0000256" key="1">
    <source>
        <dbReference type="ARBA" id="ARBA00009437"/>
    </source>
</evidence>
<dbReference type="SUPFAM" id="SSF46785">
    <property type="entry name" value="Winged helix' DNA-binding domain"/>
    <property type="match status" value="1"/>
</dbReference>
<evidence type="ECO:0000313" key="7">
    <source>
        <dbReference type="Proteomes" id="UP001589718"/>
    </source>
</evidence>
<dbReference type="SUPFAM" id="SSF53850">
    <property type="entry name" value="Periplasmic binding protein-like II"/>
    <property type="match status" value="1"/>
</dbReference>
<dbReference type="RefSeq" id="WP_345220036.1">
    <property type="nucleotide sequence ID" value="NZ_BAAAXE010000005.1"/>
</dbReference>
<keyword evidence="4" id="KW-0804">Transcription</keyword>
<dbReference type="Pfam" id="PF00126">
    <property type="entry name" value="HTH_1"/>
    <property type="match status" value="1"/>
</dbReference>
<keyword evidence="2" id="KW-0805">Transcription regulation</keyword>
<reference evidence="6 7" key="1">
    <citation type="submission" date="2024-09" db="EMBL/GenBank/DDBJ databases">
        <authorList>
            <person name="Sun Q."/>
            <person name="Mori K."/>
        </authorList>
    </citation>
    <scope>NUCLEOTIDE SEQUENCE [LARGE SCALE GENOMIC DNA]</scope>
    <source>
        <strain evidence="6 7">JCM 4362</strain>
    </source>
</reference>
<dbReference type="InterPro" id="IPR036390">
    <property type="entry name" value="WH_DNA-bd_sf"/>
</dbReference>
<dbReference type="Gene3D" id="3.40.190.10">
    <property type="entry name" value="Periplasmic binding protein-like II"/>
    <property type="match status" value="2"/>
</dbReference>
<evidence type="ECO:0000313" key="6">
    <source>
        <dbReference type="EMBL" id="MFB9518444.1"/>
    </source>
</evidence>
<dbReference type="Gene3D" id="1.10.10.10">
    <property type="entry name" value="Winged helix-like DNA-binding domain superfamily/Winged helix DNA-binding domain"/>
    <property type="match status" value="1"/>
</dbReference>
<keyword evidence="7" id="KW-1185">Reference proteome</keyword>
<evidence type="ECO:0000259" key="5">
    <source>
        <dbReference type="PROSITE" id="PS50931"/>
    </source>
</evidence>
<dbReference type="PROSITE" id="PS50931">
    <property type="entry name" value="HTH_LYSR"/>
    <property type="match status" value="1"/>
</dbReference>
<comment type="similarity">
    <text evidence="1">Belongs to the LysR transcriptional regulatory family.</text>
</comment>
<evidence type="ECO:0000256" key="3">
    <source>
        <dbReference type="ARBA" id="ARBA00023125"/>
    </source>
</evidence>
<comment type="caution">
    <text evidence="6">The sequence shown here is derived from an EMBL/GenBank/DDBJ whole genome shotgun (WGS) entry which is preliminary data.</text>
</comment>
<gene>
    <name evidence="6" type="ORF">ACFFTU_00495</name>
</gene>
<proteinExistence type="inferred from homology"/>
<dbReference type="Proteomes" id="UP001589718">
    <property type="component" value="Unassembled WGS sequence"/>
</dbReference>
<dbReference type="PRINTS" id="PR00039">
    <property type="entry name" value="HTHLYSR"/>
</dbReference>
<dbReference type="Pfam" id="PF03466">
    <property type="entry name" value="LysR_substrate"/>
    <property type="match status" value="1"/>
</dbReference>
<keyword evidence="3" id="KW-0238">DNA-binding</keyword>
<sequence length="312" mass="34094">MDLEIRHLRAVTAIADAGSLHKAARVLGVAQPTLTAQLRRIEESLGGTLFLRLPEGCRPTFLGHQLLARARPVLAEMNQLTDQMRAAARAERNSHLRIGSTPTHAVAPWLRLLSERFPEARPTVHAEASSCALLRMVAAGQLDAALVHEPEGCPLRIPADVRLRVLLEREPQLLGVFEHHPAARQKTVRLQDLADERWMIDKTADGEWEQLDRVLRAAGVTPQILHGDFATISMLVSTGQAVMVCNGTSTGRNGAVVRRLEGDPIAARWLLAARSDACLDAVYDDLVTAYREVADQAPLYKAIGPPVFGPTP</sequence>
<dbReference type="InterPro" id="IPR000847">
    <property type="entry name" value="LysR_HTH_N"/>
</dbReference>
<dbReference type="PANTHER" id="PTHR30346:SF30">
    <property type="entry name" value="SMALL NEUTRAL PROTEASE REGULATORY PROTEIN"/>
    <property type="match status" value="1"/>
</dbReference>
<name>A0ABV5P5N2_STRCM</name>
<dbReference type="CDD" id="cd08414">
    <property type="entry name" value="PBP2_LTTR_aromatics_like"/>
    <property type="match status" value="1"/>
</dbReference>
<dbReference type="InterPro" id="IPR036388">
    <property type="entry name" value="WH-like_DNA-bd_sf"/>
</dbReference>
<evidence type="ECO:0000256" key="2">
    <source>
        <dbReference type="ARBA" id="ARBA00023015"/>
    </source>
</evidence>
<accession>A0ABV5P5N2</accession>
<feature type="domain" description="HTH lysR-type" evidence="5">
    <location>
        <begin position="1"/>
        <end position="60"/>
    </location>
</feature>
<dbReference type="PANTHER" id="PTHR30346">
    <property type="entry name" value="TRANSCRIPTIONAL DUAL REGULATOR HCAR-RELATED"/>
    <property type="match status" value="1"/>
</dbReference>
<dbReference type="EMBL" id="JBHMCR010000001">
    <property type="protein sequence ID" value="MFB9518444.1"/>
    <property type="molecule type" value="Genomic_DNA"/>
</dbReference>
<evidence type="ECO:0000256" key="4">
    <source>
        <dbReference type="ARBA" id="ARBA00023163"/>
    </source>
</evidence>
<protein>
    <submittedName>
        <fullName evidence="6">LysR family transcriptional regulator</fullName>
    </submittedName>
</protein>